<keyword evidence="7" id="KW-0430">Lectin</keyword>
<evidence type="ECO:0000256" key="11">
    <source>
        <dbReference type="ARBA" id="ARBA00022989"/>
    </source>
</evidence>
<protein>
    <recommendedName>
        <fullName evidence="18">Receptor-like serine/threonine-protein kinase</fullName>
        <ecNumber evidence="18">2.7.11.1</ecNumber>
    </recommendedName>
</protein>
<evidence type="ECO:0000256" key="14">
    <source>
        <dbReference type="ARBA" id="ARBA00023170"/>
    </source>
</evidence>
<dbReference type="GO" id="GO:0030246">
    <property type="term" value="F:carbohydrate binding"/>
    <property type="evidence" value="ECO:0007669"/>
    <property type="project" value="UniProtKB-KW"/>
</dbReference>
<keyword evidence="11 20" id="KW-1133">Transmembrane helix</keyword>
<keyword evidence="13" id="KW-1015">Disulfide bond</keyword>
<dbReference type="InterPro" id="IPR017441">
    <property type="entry name" value="Protein_kinase_ATP_BS"/>
</dbReference>
<dbReference type="Pfam" id="PF01453">
    <property type="entry name" value="B_lectin"/>
    <property type="match status" value="1"/>
</dbReference>
<evidence type="ECO:0000259" key="22">
    <source>
        <dbReference type="PROSITE" id="PS50011"/>
    </source>
</evidence>
<evidence type="ECO:0000256" key="6">
    <source>
        <dbReference type="ARBA" id="ARBA00022729"/>
    </source>
</evidence>
<dbReference type="PANTHER" id="PTHR47976">
    <property type="entry name" value="G-TYPE LECTIN S-RECEPTOR-LIKE SERINE/THREONINE-PROTEIN KINASE SD2-5"/>
    <property type="match status" value="1"/>
</dbReference>
<keyword evidence="5 20" id="KW-0812">Transmembrane</keyword>
<evidence type="ECO:0000259" key="23">
    <source>
        <dbReference type="PROSITE" id="PS50927"/>
    </source>
</evidence>
<dbReference type="AlphaFoldDB" id="A0AAN9HUK3"/>
<dbReference type="Gene3D" id="3.30.200.20">
    <property type="entry name" value="Phosphorylase Kinase, domain 1"/>
    <property type="match status" value="1"/>
</dbReference>
<evidence type="ECO:0000256" key="9">
    <source>
        <dbReference type="ARBA" id="ARBA00022777"/>
    </source>
</evidence>
<evidence type="ECO:0000313" key="25">
    <source>
        <dbReference type="Proteomes" id="UP001372338"/>
    </source>
</evidence>
<dbReference type="InterPro" id="IPR008271">
    <property type="entry name" value="Ser/Thr_kinase_AS"/>
</dbReference>
<feature type="transmembrane region" description="Helical" evidence="20">
    <location>
        <begin position="457"/>
        <end position="481"/>
    </location>
</feature>
<dbReference type="InterPro" id="IPR000719">
    <property type="entry name" value="Prot_kinase_dom"/>
</dbReference>
<dbReference type="GO" id="GO:0004674">
    <property type="term" value="F:protein serine/threonine kinase activity"/>
    <property type="evidence" value="ECO:0007669"/>
    <property type="project" value="UniProtKB-KW"/>
</dbReference>
<evidence type="ECO:0000256" key="4">
    <source>
        <dbReference type="ARBA" id="ARBA00022679"/>
    </source>
</evidence>
<evidence type="ECO:0000256" key="18">
    <source>
        <dbReference type="PIRNR" id="PIRNR000641"/>
    </source>
</evidence>
<dbReference type="Pfam" id="PF00069">
    <property type="entry name" value="Pkinase"/>
    <property type="match status" value="1"/>
</dbReference>
<dbReference type="GO" id="GO:0016020">
    <property type="term" value="C:membrane"/>
    <property type="evidence" value="ECO:0007669"/>
    <property type="project" value="UniProtKB-SubCell"/>
</dbReference>
<comment type="catalytic activity">
    <reaction evidence="16 18">
        <text>L-threonyl-[protein] + ATP = O-phospho-L-threonyl-[protein] + ADP + H(+)</text>
        <dbReference type="Rhea" id="RHEA:46608"/>
        <dbReference type="Rhea" id="RHEA-COMP:11060"/>
        <dbReference type="Rhea" id="RHEA-COMP:11605"/>
        <dbReference type="ChEBI" id="CHEBI:15378"/>
        <dbReference type="ChEBI" id="CHEBI:30013"/>
        <dbReference type="ChEBI" id="CHEBI:30616"/>
        <dbReference type="ChEBI" id="CHEBI:61977"/>
        <dbReference type="ChEBI" id="CHEBI:456216"/>
        <dbReference type="EC" id="2.7.11.1"/>
    </reaction>
</comment>
<comment type="subcellular location">
    <subcellularLocation>
        <location evidence="1">Membrane</location>
        <topology evidence="1">Single-pass type I membrane protein</topology>
    </subcellularLocation>
</comment>
<evidence type="ECO:0000313" key="24">
    <source>
        <dbReference type="EMBL" id="KAK7252695.1"/>
    </source>
</evidence>
<dbReference type="PANTHER" id="PTHR47976:SF56">
    <property type="entry name" value="RECEPTOR-LIKE SERINE_THREONINE-PROTEIN KINASE"/>
    <property type="match status" value="1"/>
</dbReference>
<organism evidence="24 25">
    <name type="scientific">Crotalaria pallida</name>
    <name type="common">Smooth rattlebox</name>
    <name type="synonym">Crotalaria striata</name>
    <dbReference type="NCBI Taxonomy" id="3830"/>
    <lineage>
        <taxon>Eukaryota</taxon>
        <taxon>Viridiplantae</taxon>
        <taxon>Streptophyta</taxon>
        <taxon>Embryophyta</taxon>
        <taxon>Tracheophyta</taxon>
        <taxon>Spermatophyta</taxon>
        <taxon>Magnoliopsida</taxon>
        <taxon>eudicotyledons</taxon>
        <taxon>Gunneridae</taxon>
        <taxon>Pentapetalae</taxon>
        <taxon>rosids</taxon>
        <taxon>fabids</taxon>
        <taxon>Fabales</taxon>
        <taxon>Fabaceae</taxon>
        <taxon>Papilionoideae</taxon>
        <taxon>50 kb inversion clade</taxon>
        <taxon>genistoids sensu lato</taxon>
        <taxon>core genistoids</taxon>
        <taxon>Crotalarieae</taxon>
        <taxon>Crotalaria</taxon>
    </lineage>
</organism>
<gene>
    <name evidence="24" type="ORF">RIF29_36833</name>
</gene>
<dbReference type="InterPro" id="IPR024171">
    <property type="entry name" value="SRK-like_kinase"/>
</dbReference>
<evidence type="ECO:0000256" key="13">
    <source>
        <dbReference type="ARBA" id="ARBA00023157"/>
    </source>
</evidence>
<comment type="similarity">
    <text evidence="18">Belongs to the protein kinase superfamily. Ser/Thr protein kinase family.</text>
</comment>
<feature type="signal peptide" evidence="21">
    <location>
        <begin position="1"/>
        <end position="22"/>
    </location>
</feature>
<keyword evidence="2 18" id="KW-0723">Serine/threonine-protein kinase</keyword>
<dbReference type="SMART" id="SM00220">
    <property type="entry name" value="S_TKc"/>
    <property type="match status" value="1"/>
</dbReference>
<dbReference type="SUPFAM" id="SSF51110">
    <property type="entry name" value="alpha-D-mannose-specific plant lectins"/>
    <property type="match status" value="1"/>
</dbReference>
<keyword evidence="8 18" id="KW-0547">Nucleotide-binding</keyword>
<evidence type="ECO:0000256" key="17">
    <source>
        <dbReference type="ARBA" id="ARBA00048679"/>
    </source>
</evidence>
<dbReference type="PROSITE" id="PS50927">
    <property type="entry name" value="BULB_LECTIN"/>
    <property type="match status" value="1"/>
</dbReference>
<keyword evidence="15" id="KW-0325">Glycoprotein</keyword>
<dbReference type="EC" id="2.7.11.1" evidence="18"/>
<keyword evidence="4 18" id="KW-0808">Transferase</keyword>
<proteinExistence type="inferred from homology"/>
<feature type="domain" description="Bulb-type lectin" evidence="23">
    <location>
        <begin position="24"/>
        <end position="143"/>
    </location>
</feature>
<dbReference type="GO" id="GO:0005524">
    <property type="term" value="F:ATP binding"/>
    <property type="evidence" value="ECO:0007669"/>
    <property type="project" value="UniProtKB-UniRule"/>
</dbReference>
<evidence type="ECO:0000256" key="8">
    <source>
        <dbReference type="ARBA" id="ARBA00022741"/>
    </source>
</evidence>
<evidence type="ECO:0000256" key="21">
    <source>
        <dbReference type="SAM" id="SignalP"/>
    </source>
</evidence>
<dbReference type="CDD" id="cd14066">
    <property type="entry name" value="STKc_IRAK"/>
    <property type="match status" value="1"/>
</dbReference>
<dbReference type="FunFam" id="2.90.10.10:FF:000013">
    <property type="entry name" value="G-type lectin S-receptor-like serine/threonine-protein kinase LECRK1"/>
    <property type="match status" value="1"/>
</dbReference>
<feature type="chain" id="PRO_5042900305" description="Receptor-like serine/threonine-protein kinase" evidence="21">
    <location>
        <begin position="23"/>
        <end position="801"/>
    </location>
</feature>
<evidence type="ECO:0000256" key="10">
    <source>
        <dbReference type="ARBA" id="ARBA00022840"/>
    </source>
</evidence>
<dbReference type="FunFam" id="1.10.510.10:FF:000237">
    <property type="entry name" value="G-type lectin S-receptor-like serine/threonine-protein kinase"/>
    <property type="match status" value="1"/>
</dbReference>
<name>A0AAN9HUK3_CROPI</name>
<evidence type="ECO:0000256" key="7">
    <source>
        <dbReference type="ARBA" id="ARBA00022734"/>
    </source>
</evidence>
<dbReference type="InterPro" id="IPR011009">
    <property type="entry name" value="Kinase-like_dom_sf"/>
</dbReference>
<keyword evidence="10 18" id="KW-0067">ATP-binding</keyword>
<sequence length="801" mass="89272">MAAPNLLIIIPLLLQLFLVVLGNNITLNSPLSTNENDAWLSPSGDFAFGFRQLNGSSGNVFMAAIWYNKIPDKTIVWNANADNPSPKGSQLQLTSKGFMITTPNGESTYIPEQNTSISYGAMLDTGNLILVGSGSTTVWESFKHPTDTLLPNQSLELGDKLSSRLTETNYTRGRFQLHFDGSVSVLLSVLAWPSEFRYKSYYSINNFDSASRIVFDESGDIYVETTNGTRIGFHGPKWINLTPDPKVNYYRITIDVSGVLTQYSYPRSSSDQQGWSIMRYVPGDICTAILMDKDDLGTGTCGYNSVCSMENQRPTCTCPHGYSLVDPSNQFGGCQPNFTLVCGADIVARQEEIFELTPMGNINFPFGDYERIQPFSRQDCQKSCLQDCMCAVAIIGGGTEGNICWKKRLPFINGRVEIGAQSVYIKTRVTPLSNLVDAGANKGVPESNKEDRMNTTLLGSLIGSAVINGILLTMLVLVILLKPKKIVLQATSLLDTGLHSFTYESLEKATRGFIEEIGRGSFGIVYKGTLESGSYDAVAVKKLDRLEQEREKEFKAELSAIGRTCHKNLVRLIGYCDEGTHRLLVYEFMSNGSLADILFGKQKPIWNLRVEFALGIARGLVYLHQECETPIIHCDIKPQNVLIDEDFTAKISDFGLAKLLLSGQSRTKTMIRGTRGYVAPEWFRNIPVTVKVDVYSFGVMLLEIICCRRSVVLIELGEEEEEEREILTDWAYDCYAEGRIEALVENEKEAIANIGRLQEWIKIAMWCIQENHEMRPTMGMVLQMLEGFVQVPDLPSPFLFT</sequence>
<dbReference type="InterPro" id="IPR051343">
    <property type="entry name" value="G-type_lectin_kinases/EP1-like"/>
</dbReference>
<keyword evidence="14" id="KW-0675">Receptor</keyword>
<evidence type="ECO:0000256" key="19">
    <source>
        <dbReference type="PROSITE-ProRule" id="PRU10141"/>
    </source>
</evidence>
<evidence type="ECO:0000256" key="1">
    <source>
        <dbReference type="ARBA" id="ARBA00004479"/>
    </source>
</evidence>
<dbReference type="PIRSF" id="PIRSF000641">
    <property type="entry name" value="SRK"/>
    <property type="match status" value="1"/>
</dbReference>
<reference evidence="24 25" key="1">
    <citation type="submission" date="2024-01" db="EMBL/GenBank/DDBJ databases">
        <title>The genomes of 5 underutilized Papilionoideae crops provide insights into root nodulation and disease resistanc.</title>
        <authorList>
            <person name="Yuan L."/>
        </authorList>
    </citation>
    <scope>NUCLEOTIDE SEQUENCE [LARGE SCALE GENOMIC DNA]</scope>
    <source>
        <strain evidence="24">ZHUSHIDOU_FW_LH</strain>
        <tissue evidence="24">Leaf</tissue>
    </source>
</reference>
<comment type="catalytic activity">
    <reaction evidence="17 18">
        <text>L-seryl-[protein] + ATP = O-phospho-L-seryl-[protein] + ADP + H(+)</text>
        <dbReference type="Rhea" id="RHEA:17989"/>
        <dbReference type="Rhea" id="RHEA-COMP:9863"/>
        <dbReference type="Rhea" id="RHEA-COMP:11604"/>
        <dbReference type="ChEBI" id="CHEBI:15378"/>
        <dbReference type="ChEBI" id="CHEBI:29999"/>
        <dbReference type="ChEBI" id="CHEBI:30616"/>
        <dbReference type="ChEBI" id="CHEBI:83421"/>
        <dbReference type="ChEBI" id="CHEBI:456216"/>
        <dbReference type="EC" id="2.7.11.1"/>
    </reaction>
</comment>
<keyword evidence="12 20" id="KW-0472">Membrane</keyword>
<feature type="binding site" evidence="19">
    <location>
        <position position="542"/>
    </location>
    <ligand>
        <name>ATP</name>
        <dbReference type="ChEBI" id="CHEBI:30616"/>
    </ligand>
</feature>
<keyword evidence="9 18" id="KW-0418">Kinase</keyword>
<evidence type="ECO:0000256" key="3">
    <source>
        <dbReference type="ARBA" id="ARBA00022536"/>
    </source>
</evidence>
<dbReference type="Gene3D" id="2.90.10.10">
    <property type="entry name" value="Bulb-type lectin domain"/>
    <property type="match status" value="1"/>
</dbReference>
<evidence type="ECO:0000256" key="16">
    <source>
        <dbReference type="ARBA" id="ARBA00047899"/>
    </source>
</evidence>
<dbReference type="PROSITE" id="PS00108">
    <property type="entry name" value="PROTEIN_KINASE_ST"/>
    <property type="match status" value="1"/>
</dbReference>
<keyword evidence="6 21" id="KW-0732">Signal</keyword>
<evidence type="ECO:0000256" key="15">
    <source>
        <dbReference type="ARBA" id="ARBA00023180"/>
    </source>
</evidence>
<evidence type="ECO:0000256" key="20">
    <source>
        <dbReference type="SAM" id="Phobius"/>
    </source>
</evidence>
<dbReference type="EMBL" id="JAYWIO010000007">
    <property type="protein sequence ID" value="KAK7252695.1"/>
    <property type="molecule type" value="Genomic_DNA"/>
</dbReference>
<dbReference type="InterPro" id="IPR036426">
    <property type="entry name" value="Bulb-type_lectin_dom_sf"/>
</dbReference>
<dbReference type="InterPro" id="IPR001480">
    <property type="entry name" value="Bulb-type_lectin_dom"/>
</dbReference>
<feature type="domain" description="Protein kinase" evidence="22">
    <location>
        <begin position="511"/>
        <end position="799"/>
    </location>
</feature>
<keyword evidence="25" id="KW-1185">Reference proteome</keyword>
<evidence type="ECO:0000256" key="2">
    <source>
        <dbReference type="ARBA" id="ARBA00022527"/>
    </source>
</evidence>
<evidence type="ECO:0000256" key="5">
    <source>
        <dbReference type="ARBA" id="ARBA00022692"/>
    </source>
</evidence>
<accession>A0AAN9HUK3</accession>
<comment type="caution">
    <text evidence="24">The sequence shown here is derived from an EMBL/GenBank/DDBJ whole genome shotgun (WGS) entry which is preliminary data.</text>
</comment>
<dbReference type="Gene3D" id="1.10.510.10">
    <property type="entry name" value="Transferase(Phosphotransferase) domain 1"/>
    <property type="match status" value="1"/>
</dbReference>
<dbReference type="Proteomes" id="UP001372338">
    <property type="component" value="Unassembled WGS sequence"/>
</dbReference>
<dbReference type="FunFam" id="3.30.200.20:FF:000059">
    <property type="entry name" value="S-receptor-like serine/threonine-protein kinase"/>
    <property type="match status" value="1"/>
</dbReference>
<dbReference type="SUPFAM" id="SSF56112">
    <property type="entry name" value="Protein kinase-like (PK-like)"/>
    <property type="match status" value="1"/>
</dbReference>
<dbReference type="PROSITE" id="PS50011">
    <property type="entry name" value="PROTEIN_KINASE_DOM"/>
    <property type="match status" value="1"/>
</dbReference>
<evidence type="ECO:0000256" key="12">
    <source>
        <dbReference type="ARBA" id="ARBA00023136"/>
    </source>
</evidence>
<dbReference type="SMART" id="SM00108">
    <property type="entry name" value="B_lectin"/>
    <property type="match status" value="1"/>
</dbReference>
<dbReference type="PROSITE" id="PS00107">
    <property type="entry name" value="PROTEIN_KINASE_ATP"/>
    <property type="match status" value="1"/>
</dbReference>
<keyword evidence="3" id="KW-0245">EGF-like domain</keyword>